<dbReference type="InterPro" id="IPR041657">
    <property type="entry name" value="HTH_17"/>
</dbReference>
<organism evidence="2 3">
    <name type="scientific">Tsukamurella paurometabola</name>
    <name type="common">Corynebacterium paurometabolum</name>
    <dbReference type="NCBI Taxonomy" id="2061"/>
    <lineage>
        <taxon>Bacteria</taxon>
        <taxon>Bacillati</taxon>
        <taxon>Actinomycetota</taxon>
        <taxon>Actinomycetes</taxon>
        <taxon>Mycobacteriales</taxon>
        <taxon>Tsukamurellaceae</taxon>
        <taxon>Tsukamurella</taxon>
    </lineage>
</organism>
<evidence type="ECO:0000313" key="3">
    <source>
        <dbReference type="Proteomes" id="UP000271626"/>
    </source>
</evidence>
<dbReference type="AlphaFoldDB" id="A0A3P8MAV0"/>
<dbReference type="Pfam" id="PF12728">
    <property type="entry name" value="HTH_17"/>
    <property type="match status" value="1"/>
</dbReference>
<dbReference type="Proteomes" id="UP000271626">
    <property type="component" value="Chromosome"/>
</dbReference>
<dbReference type="InterPro" id="IPR010093">
    <property type="entry name" value="SinI_DNA-bd"/>
</dbReference>
<proteinExistence type="predicted"/>
<dbReference type="RefSeq" id="WP_197716000.1">
    <property type="nucleotide sequence ID" value="NZ_CP085954.1"/>
</dbReference>
<dbReference type="NCBIfam" id="TIGR01764">
    <property type="entry name" value="excise"/>
    <property type="match status" value="1"/>
</dbReference>
<reference evidence="2 3" key="1">
    <citation type="submission" date="2018-12" db="EMBL/GenBank/DDBJ databases">
        <authorList>
            <consortium name="Pathogen Informatics"/>
        </authorList>
    </citation>
    <scope>NUCLEOTIDE SEQUENCE [LARGE SCALE GENOMIC DNA]</scope>
    <source>
        <strain evidence="2 3">NCTC10741</strain>
    </source>
</reference>
<evidence type="ECO:0000259" key="1">
    <source>
        <dbReference type="Pfam" id="PF12728"/>
    </source>
</evidence>
<dbReference type="GO" id="GO:0003677">
    <property type="term" value="F:DNA binding"/>
    <property type="evidence" value="ECO:0007669"/>
    <property type="project" value="InterPro"/>
</dbReference>
<name>A0A3P8MAV0_TSUPA</name>
<accession>A0A3P8MAV0</accession>
<evidence type="ECO:0000313" key="2">
    <source>
        <dbReference type="EMBL" id="VDR38620.1"/>
    </source>
</evidence>
<gene>
    <name evidence="2" type="ORF">NCTC10741_01743</name>
</gene>
<protein>
    <submittedName>
        <fullName evidence="2">DNA binding domain, excisionase family</fullName>
    </submittedName>
</protein>
<sequence length="106" mass="11495">MTNQQMNPEIAQAIATLLAAAQAPAPQPDQTQRKALYTVPEAQALLRMSKAWVYREIQQGRLPAVQLGRRRMIPAAAIDALLAGAPTGTEAADAVVMRDRYLRDAA</sequence>
<dbReference type="EMBL" id="LR131273">
    <property type="protein sequence ID" value="VDR38620.1"/>
    <property type="molecule type" value="Genomic_DNA"/>
</dbReference>
<feature type="domain" description="Helix-turn-helix" evidence="1">
    <location>
        <begin position="36"/>
        <end position="84"/>
    </location>
</feature>